<dbReference type="Pfam" id="PF00560">
    <property type="entry name" value="LRR_1"/>
    <property type="match status" value="2"/>
</dbReference>
<keyword evidence="9" id="KW-0472">Membrane</keyword>
<dbReference type="InterPro" id="IPR001611">
    <property type="entry name" value="Leu-rich_rpt"/>
</dbReference>
<gene>
    <name evidence="12" type="ORF">Ddye_013483</name>
</gene>
<dbReference type="Proteomes" id="UP001280121">
    <property type="component" value="Unassembled WGS sequence"/>
</dbReference>
<evidence type="ECO:0000256" key="9">
    <source>
        <dbReference type="ARBA" id="ARBA00023136"/>
    </source>
</evidence>
<proteinExistence type="inferred from homology"/>
<comment type="subcellular location">
    <subcellularLocation>
        <location evidence="1">Cell membrane</location>
        <topology evidence="1">Single-pass type I membrane protein</topology>
    </subcellularLocation>
</comment>
<dbReference type="GO" id="GO:0005886">
    <property type="term" value="C:plasma membrane"/>
    <property type="evidence" value="ECO:0007669"/>
    <property type="project" value="UniProtKB-SubCell"/>
</dbReference>
<keyword evidence="13" id="KW-1185">Reference proteome</keyword>
<dbReference type="Pfam" id="PF13855">
    <property type="entry name" value="LRR_8"/>
    <property type="match status" value="2"/>
</dbReference>
<evidence type="ECO:0000256" key="1">
    <source>
        <dbReference type="ARBA" id="ARBA00004251"/>
    </source>
</evidence>
<evidence type="ECO:0000313" key="13">
    <source>
        <dbReference type="Proteomes" id="UP001280121"/>
    </source>
</evidence>
<organism evidence="12 13">
    <name type="scientific">Dipteronia dyeriana</name>
    <dbReference type="NCBI Taxonomy" id="168575"/>
    <lineage>
        <taxon>Eukaryota</taxon>
        <taxon>Viridiplantae</taxon>
        <taxon>Streptophyta</taxon>
        <taxon>Embryophyta</taxon>
        <taxon>Tracheophyta</taxon>
        <taxon>Spermatophyta</taxon>
        <taxon>Magnoliopsida</taxon>
        <taxon>eudicotyledons</taxon>
        <taxon>Gunneridae</taxon>
        <taxon>Pentapetalae</taxon>
        <taxon>rosids</taxon>
        <taxon>malvids</taxon>
        <taxon>Sapindales</taxon>
        <taxon>Sapindaceae</taxon>
        <taxon>Hippocastanoideae</taxon>
        <taxon>Acereae</taxon>
        <taxon>Dipteronia</taxon>
    </lineage>
</organism>
<protein>
    <submittedName>
        <fullName evidence="12">Uncharacterized protein</fullName>
    </submittedName>
</protein>
<name>A0AAD9X6I2_9ROSI</name>
<dbReference type="Gene3D" id="3.80.10.10">
    <property type="entry name" value="Ribonuclease Inhibitor"/>
    <property type="match status" value="2"/>
</dbReference>
<dbReference type="InterPro" id="IPR003591">
    <property type="entry name" value="Leu-rich_rpt_typical-subtyp"/>
</dbReference>
<dbReference type="PANTHER" id="PTHR27004:SF428">
    <property type="entry name" value="OS01G0160600 PROTEIN"/>
    <property type="match status" value="1"/>
</dbReference>
<sequence>MTLNNNQFIGMIPYEIGNATQLQYINFNNNQLFRSIPSEFGLLTNLLRLDLSGNSLNNEIPHSICNVSSLQILDLSCNNLHGTIPKCIRHFSTILSVLDLRNNIFHGNIPGSFANVNQLRTLNFNGNGFEGAVPPINSNSKNKSGMFLTKGLMTGVVVATVGNTTSTSPTSKKFIAEASNPILRLTSGVSSGTLEFTLDLFAIISETKQNCFSIKSEIIARISVDIKSDFTMEITISIPSHIGWELFQNCSGFLPAGYFSSLNAMINAGGAKSKLEYVGNYSYQDSVSVRIDRIDFSNNSFYGKIPEAIGKLESLHLLNLSHNHLTGRIPSSLGNLKALESLDLSSNRLVGEIPRQLANLNFLLEAANLIPLEVILTVITWEYGDFHYQMIPQPSLISEDDTESEYRFGWKVVLKGYGCGMVLGMITGYLVFSTGKPRWLKAIRHRIVVAYWRTMFLNVLGNQTPYCFYLSVKLCTTV</sequence>
<dbReference type="EMBL" id="JANJYI010000004">
    <property type="protein sequence ID" value="KAK2653627.1"/>
    <property type="molecule type" value="Genomic_DNA"/>
</dbReference>
<keyword evidence="8" id="KW-1133">Transmembrane helix</keyword>
<dbReference type="FunFam" id="3.80.10.10:FF:000041">
    <property type="entry name" value="LRR receptor-like serine/threonine-protein kinase ERECTA"/>
    <property type="match status" value="1"/>
</dbReference>
<dbReference type="SMART" id="SM00369">
    <property type="entry name" value="LRR_TYP"/>
    <property type="match status" value="3"/>
</dbReference>
<dbReference type="SMART" id="SM00365">
    <property type="entry name" value="LRR_SD22"/>
    <property type="match status" value="2"/>
</dbReference>
<evidence type="ECO:0000256" key="6">
    <source>
        <dbReference type="ARBA" id="ARBA00022729"/>
    </source>
</evidence>
<keyword evidence="11" id="KW-0325">Glycoprotein</keyword>
<dbReference type="InterPro" id="IPR032675">
    <property type="entry name" value="LRR_dom_sf"/>
</dbReference>
<evidence type="ECO:0000313" key="12">
    <source>
        <dbReference type="EMBL" id="KAK2653627.1"/>
    </source>
</evidence>
<dbReference type="SUPFAM" id="SSF52058">
    <property type="entry name" value="L domain-like"/>
    <property type="match status" value="1"/>
</dbReference>
<evidence type="ECO:0000256" key="7">
    <source>
        <dbReference type="ARBA" id="ARBA00022737"/>
    </source>
</evidence>
<evidence type="ECO:0000256" key="11">
    <source>
        <dbReference type="ARBA" id="ARBA00023180"/>
    </source>
</evidence>
<evidence type="ECO:0000256" key="10">
    <source>
        <dbReference type="ARBA" id="ARBA00023170"/>
    </source>
</evidence>
<evidence type="ECO:0000256" key="3">
    <source>
        <dbReference type="ARBA" id="ARBA00022475"/>
    </source>
</evidence>
<keyword evidence="7" id="KW-0677">Repeat</keyword>
<evidence type="ECO:0000256" key="5">
    <source>
        <dbReference type="ARBA" id="ARBA00022692"/>
    </source>
</evidence>
<keyword evidence="5" id="KW-0812">Transmembrane</keyword>
<reference evidence="12" key="1">
    <citation type="journal article" date="2023" name="Plant J.">
        <title>Genome sequences and population genomics provide insights into the demographic history, inbreeding, and mutation load of two 'living fossil' tree species of Dipteronia.</title>
        <authorList>
            <person name="Feng Y."/>
            <person name="Comes H.P."/>
            <person name="Chen J."/>
            <person name="Zhu S."/>
            <person name="Lu R."/>
            <person name="Zhang X."/>
            <person name="Li P."/>
            <person name="Qiu J."/>
            <person name="Olsen K.M."/>
            <person name="Qiu Y."/>
        </authorList>
    </citation>
    <scope>NUCLEOTIDE SEQUENCE</scope>
    <source>
        <strain evidence="12">KIB01</strain>
    </source>
</reference>
<dbReference type="PANTHER" id="PTHR27004">
    <property type="entry name" value="RECEPTOR-LIKE PROTEIN 12 ISOFORM X1"/>
    <property type="match status" value="1"/>
</dbReference>
<evidence type="ECO:0000256" key="2">
    <source>
        <dbReference type="ARBA" id="ARBA00009592"/>
    </source>
</evidence>
<comment type="similarity">
    <text evidence="2">Belongs to the RLP family.</text>
</comment>
<dbReference type="AlphaFoldDB" id="A0AAD9X6I2"/>
<keyword evidence="10" id="KW-0675">Receptor</keyword>
<dbReference type="PRINTS" id="PR00019">
    <property type="entry name" value="LEURICHRPT"/>
</dbReference>
<evidence type="ECO:0000256" key="4">
    <source>
        <dbReference type="ARBA" id="ARBA00022614"/>
    </source>
</evidence>
<keyword evidence="4" id="KW-0433">Leucine-rich repeat</keyword>
<keyword evidence="6" id="KW-0732">Signal</keyword>
<keyword evidence="3" id="KW-1003">Cell membrane</keyword>
<evidence type="ECO:0000256" key="8">
    <source>
        <dbReference type="ARBA" id="ARBA00022989"/>
    </source>
</evidence>
<accession>A0AAD9X6I2</accession>
<dbReference type="FunFam" id="3.80.10.10:FF:000356">
    <property type="entry name" value="LRR receptor-like serine/threonine-protein kinase"/>
    <property type="match status" value="1"/>
</dbReference>
<comment type="caution">
    <text evidence="12">The sequence shown here is derived from an EMBL/GenBank/DDBJ whole genome shotgun (WGS) entry which is preliminary data.</text>
</comment>